<comment type="caution">
    <text evidence="2">The sequence shown here is derived from an EMBL/GenBank/DDBJ whole genome shotgun (WGS) entry which is preliminary data.</text>
</comment>
<evidence type="ECO:0000313" key="2">
    <source>
        <dbReference type="EMBL" id="GBM06606.1"/>
    </source>
</evidence>
<evidence type="ECO:0000256" key="1">
    <source>
        <dbReference type="SAM" id="Phobius"/>
    </source>
</evidence>
<reference evidence="2 3" key="1">
    <citation type="journal article" date="2019" name="Sci. Rep.">
        <title>Orb-weaving spider Araneus ventricosus genome elucidates the spidroin gene catalogue.</title>
        <authorList>
            <person name="Kono N."/>
            <person name="Nakamura H."/>
            <person name="Ohtoshi R."/>
            <person name="Moran D.A.P."/>
            <person name="Shinohara A."/>
            <person name="Yoshida Y."/>
            <person name="Fujiwara M."/>
            <person name="Mori M."/>
            <person name="Tomita M."/>
            <person name="Arakawa K."/>
        </authorList>
    </citation>
    <scope>NUCLEOTIDE SEQUENCE [LARGE SCALE GENOMIC DNA]</scope>
</reference>
<gene>
    <name evidence="2" type="ORF">AVEN_220042_1</name>
</gene>
<organism evidence="2 3">
    <name type="scientific">Araneus ventricosus</name>
    <name type="common">Orbweaver spider</name>
    <name type="synonym">Epeira ventricosa</name>
    <dbReference type="NCBI Taxonomy" id="182803"/>
    <lineage>
        <taxon>Eukaryota</taxon>
        <taxon>Metazoa</taxon>
        <taxon>Ecdysozoa</taxon>
        <taxon>Arthropoda</taxon>
        <taxon>Chelicerata</taxon>
        <taxon>Arachnida</taxon>
        <taxon>Araneae</taxon>
        <taxon>Araneomorphae</taxon>
        <taxon>Entelegynae</taxon>
        <taxon>Araneoidea</taxon>
        <taxon>Araneidae</taxon>
        <taxon>Araneus</taxon>
    </lineage>
</organism>
<evidence type="ECO:0000313" key="3">
    <source>
        <dbReference type="Proteomes" id="UP000499080"/>
    </source>
</evidence>
<dbReference type="Proteomes" id="UP000499080">
    <property type="component" value="Unassembled WGS sequence"/>
</dbReference>
<keyword evidence="1" id="KW-1133">Transmembrane helix</keyword>
<protein>
    <submittedName>
        <fullName evidence="2">Uncharacterized protein</fullName>
    </submittedName>
</protein>
<keyword evidence="1" id="KW-0812">Transmembrane</keyword>
<sequence length="104" mass="11736">MTWFLGSEISVGVPSCLAFFSSFFAASWPLYPMRALIHPSLMMVNFSKISCDCSAMGLLVSIEAMEWRLDLLSDYILSCWLVLIDQRQASRIARSSASETMLRE</sequence>
<name>A0A4Y2CRR0_ARAVE</name>
<keyword evidence="1" id="KW-0472">Membrane</keyword>
<keyword evidence="3" id="KW-1185">Reference proteome</keyword>
<dbReference type="EMBL" id="BGPR01000231">
    <property type="protein sequence ID" value="GBM06606.1"/>
    <property type="molecule type" value="Genomic_DNA"/>
</dbReference>
<feature type="transmembrane region" description="Helical" evidence="1">
    <location>
        <begin position="12"/>
        <end position="31"/>
    </location>
</feature>
<accession>A0A4Y2CRR0</accession>
<dbReference type="AlphaFoldDB" id="A0A4Y2CRR0"/>
<proteinExistence type="predicted"/>